<dbReference type="GO" id="GO:0004077">
    <property type="term" value="F:biotin--[biotin carboxyl-carrier protein] ligase activity"/>
    <property type="evidence" value="ECO:0007669"/>
    <property type="project" value="UniProtKB-EC"/>
</dbReference>
<dbReference type="Proteomes" id="UP000266273">
    <property type="component" value="Unassembled WGS sequence"/>
</dbReference>
<evidence type="ECO:0000256" key="2">
    <source>
        <dbReference type="ARBA" id="ARBA00024227"/>
    </source>
</evidence>
<evidence type="ECO:0000256" key="1">
    <source>
        <dbReference type="ARBA" id="ARBA00023267"/>
    </source>
</evidence>
<dbReference type="EC" id="6.3.4.15" evidence="2"/>
<evidence type="ECO:0000256" key="3">
    <source>
        <dbReference type="ARBA" id="ARBA00047846"/>
    </source>
</evidence>
<keyword evidence="6" id="KW-0436">Ligase</keyword>
<evidence type="ECO:0000259" key="5">
    <source>
        <dbReference type="Pfam" id="PF16917"/>
    </source>
</evidence>
<dbReference type="Gene3D" id="3.30.930.10">
    <property type="entry name" value="Bira Bifunctional Protein, Domain 2"/>
    <property type="match status" value="1"/>
</dbReference>
<dbReference type="RefSeq" id="WP_119062373.1">
    <property type="nucleotide sequence ID" value="NZ_QXDF01000004.1"/>
</dbReference>
<feature type="domain" description="Biotin protein ligase C-terminal" evidence="4">
    <location>
        <begin position="211"/>
        <end position="235"/>
    </location>
</feature>
<protein>
    <recommendedName>
        <fullName evidence="2">biotin--[biotin carboxyl-carrier protein] ligase</fullName>
        <ecNumber evidence="2">6.3.4.15</ecNumber>
    </recommendedName>
</protein>
<dbReference type="AlphaFoldDB" id="A0A397PJ43"/>
<accession>A0A397PJ43</accession>
<proteinExistence type="predicted"/>
<gene>
    <name evidence="6" type="ORF">BXY53_2569</name>
</gene>
<evidence type="ECO:0000259" key="4">
    <source>
        <dbReference type="Pfam" id="PF02237"/>
    </source>
</evidence>
<organism evidence="6 7">
    <name type="scientific">Dichotomicrobium thermohalophilum</name>
    <dbReference type="NCBI Taxonomy" id="933063"/>
    <lineage>
        <taxon>Bacteria</taxon>
        <taxon>Pseudomonadati</taxon>
        <taxon>Pseudomonadota</taxon>
        <taxon>Alphaproteobacteria</taxon>
        <taxon>Hyphomicrobiales</taxon>
        <taxon>Hyphomicrobiaceae</taxon>
        <taxon>Dichotomicrobium</taxon>
    </lineage>
</organism>
<comment type="catalytic activity">
    <reaction evidence="3">
        <text>biotin + L-lysyl-[protein] + ATP = N(6)-biotinyl-L-lysyl-[protein] + AMP + diphosphate + H(+)</text>
        <dbReference type="Rhea" id="RHEA:11756"/>
        <dbReference type="Rhea" id="RHEA-COMP:9752"/>
        <dbReference type="Rhea" id="RHEA-COMP:10505"/>
        <dbReference type="ChEBI" id="CHEBI:15378"/>
        <dbReference type="ChEBI" id="CHEBI:29969"/>
        <dbReference type="ChEBI" id="CHEBI:30616"/>
        <dbReference type="ChEBI" id="CHEBI:33019"/>
        <dbReference type="ChEBI" id="CHEBI:57586"/>
        <dbReference type="ChEBI" id="CHEBI:83144"/>
        <dbReference type="ChEBI" id="CHEBI:456215"/>
        <dbReference type="EC" id="6.3.4.15"/>
    </reaction>
</comment>
<name>A0A397PJ43_9HYPH</name>
<dbReference type="InterPro" id="IPR004143">
    <property type="entry name" value="BPL_LPL_catalytic"/>
</dbReference>
<feature type="domain" description="BPL/LPL catalytic" evidence="5">
    <location>
        <begin position="8"/>
        <end position="192"/>
    </location>
</feature>
<comment type="caution">
    <text evidence="6">The sequence shown here is derived from an EMBL/GenBank/DDBJ whole genome shotgun (WGS) entry which is preliminary data.</text>
</comment>
<sequence>MVHTEIEFPPLLTGHPFPATEPPMRVACEGAAAGRFGAGDVIWSLEEAHAGLAIVLEPDVPLTRALEMVPLGVVACGDCLAALAPPKVAITFGWPGLIYANDGAVAQVSVAVDRAATEDSVPQWLALGLEVRLTQRPGEPEPGNDPSVTTMAEEGCPELTAEQLIESYSRHFLTWLDTWNTEGFAPIHNAWEQRADHRERTFADAGGGAGVTGAFVGLDEHGNLILKRDDGKHVSLRLLDAAARWPEETALQ</sequence>
<dbReference type="InterPro" id="IPR003142">
    <property type="entry name" value="BPL_C"/>
</dbReference>
<evidence type="ECO:0000313" key="6">
    <source>
        <dbReference type="EMBL" id="RIA47187.1"/>
    </source>
</evidence>
<dbReference type="Pfam" id="PF02237">
    <property type="entry name" value="BPL_C"/>
    <property type="match status" value="1"/>
</dbReference>
<dbReference type="InterPro" id="IPR045864">
    <property type="entry name" value="aa-tRNA-synth_II/BPL/LPL"/>
</dbReference>
<reference evidence="6 7" key="1">
    <citation type="submission" date="2018-08" db="EMBL/GenBank/DDBJ databases">
        <title>Genomic Encyclopedia of Archaeal and Bacterial Type Strains, Phase II (KMG-II): from individual species to whole genera.</title>
        <authorList>
            <person name="Goeker M."/>
        </authorList>
    </citation>
    <scope>NUCLEOTIDE SEQUENCE [LARGE SCALE GENOMIC DNA]</scope>
    <source>
        <strain evidence="6 7">DSM 5002</strain>
    </source>
</reference>
<dbReference type="OrthoDB" id="9807064at2"/>
<dbReference type="Pfam" id="PF16917">
    <property type="entry name" value="BPL_LplA_LipB_2"/>
    <property type="match status" value="1"/>
</dbReference>
<keyword evidence="7" id="KW-1185">Reference proteome</keyword>
<dbReference type="SUPFAM" id="SSF55681">
    <property type="entry name" value="Class II aaRS and biotin synthetases"/>
    <property type="match status" value="1"/>
</dbReference>
<evidence type="ECO:0000313" key="7">
    <source>
        <dbReference type="Proteomes" id="UP000266273"/>
    </source>
</evidence>
<dbReference type="EMBL" id="QXDF01000004">
    <property type="protein sequence ID" value="RIA47187.1"/>
    <property type="molecule type" value="Genomic_DNA"/>
</dbReference>
<keyword evidence="1" id="KW-0092">Biotin</keyword>